<dbReference type="InterPro" id="IPR013783">
    <property type="entry name" value="Ig-like_fold"/>
</dbReference>
<dbReference type="Gene3D" id="2.60.40.10">
    <property type="entry name" value="Immunoglobulins"/>
    <property type="match status" value="1"/>
</dbReference>
<dbReference type="OrthoDB" id="240412at2157"/>
<evidence type="ECO:0000313" key="5">
    <source>
        <dbReference type="Proteomes" id="UP000006622"/>
    </source>
</evidence>
<dbReference type="Gene3D" id="2.60.40.4190">
    <property type="match status" value="2"/>
</dbReference>
<feature type="domain" description="CARDB" evidence="2">
    <location>
        <begin position="753"/>
        <end position="828"/>
    </location>
</feature>
<dbReference type="EMBL" id="CP002101">
    <property type="protein sequence ID" value="AEH61594.1"/>
    <property type="molecule type" value="Genomic_DNA"/>
</dbReference>
<dbReference type="Proteomes" id="UP000006622">
    <property type="component" value="Chromosome"/>
</dbReference>
<feature type="transmembrane region" description="Helical" evidence="1">
    <location>
        <begin position="844"/>
        <end position="863"/>
    </location>
</feature>
<dbReference type="HOGENOM" id="CLU_006048_1_0_2"/>
<protein>
    <submittedName>
        <fullName evidence="4">S-layer-related duplication domain protein</fullName>
    </submittedName>
</protein>
<dbReference type="STRING" id="679901.Mzhil_1759"/>
<name>F7XQC8_METZD</name>
<dbReference type="Pfam" id="PF07752">
    <property type="entry name" value="S-layer"/>
    <property type="match status" value="2"/>
</dbReference>
<evidence type="ECO:0000259" key="2">
    <source>
        <dbReference type="Pfam" id="PF07705"/>
    </source>
</evidence>
<keyword evidence="1" id="KW-0812">Transmembrane</keyword>
<proteinExistence type="predicted"/>
<keyword evidence="5" id="KW-1185">Reference proteome</keyword>
<dbReference type="InterPro" id="IPR006457">
    <property type="entry name" value="S_layer-rel_Mac"/>
</dbReference>
<dbReference type="AlphaFoldDB" id="F7XQC8"/>
<evidence type="ECO:0000313" key="4">
    <source>
        <dbReference type="EMBL" id="AEH61594.1"/>
    </source>
</evidence>
<accession>F7XQC8</accession>
<reference evidence="4" key="1">
    <citation type="submission" date="2010-07" db="EMBL/GenBank/DDBJ databases">
        <title>The complete genome of Methanosalsum zhilinae DSM 4017.</title>
        <authorList>
            <consortium name="US DOE Joint Genome Institute (JGI-PGF)"/>
            <person name="Lucas S."/>
            <person name="Copeland A."/>
            <person name="Lapidus A."/>
            <person name="Glavina del Rio T."/>
            <person name="Dalin E."/>
            <person name="Tice H."/>
            <person name="Bruce D."/>
            <person name="Goodwin L."/>
            <person name="Pitluck S."/>
            <person name="Kyrpides N."/>
            <person name="Mavromatis K."/>
            <person name="Ovchinnikova G."/>
            <person name="Daligault H."/>
            <person name="Detter J.C."/>
            <person name="Han C."/>
            <person name="Tapia R."/>
            <person name="Larimer F."/>
            <person name="Land M."/>
            <person name="Hauser L."/>
            <person name="Markowitz V."/>
            <person name="Cheng J.-F."/>
            <person name="Hugenholtz P."/>
            <person name="Woyke T."/>
            <person name="Wu D."/>
            <person name="Spring S."/>
            <person name="Schueler E."/>
            <person name="Brambilla E."/>
            <person name="Klenk H.-P."/>
            <person name="Eisen J.A."/>
        </authorList>
    </citation>
    <scope>NUCLEOTIDE SEQUENCE</scope>
    <source>
        <strain evidence="4">DSM 4017</strain>
    </source>
</reference>
<dbReference type="GeneID" id="10823400"/>
<gene>
    <name evidence="4" type="ordered locus">Mzhil_1759</name>
</gene>
<dbReference type="RefSeq" id="WP_013899030.1">
    <property type="nucleotide sequence ID" value="NC_015676.1"/>
</dbReference>
<dbReference type="NCBIfam" id="TIGR01567">
    <property type="entry name" value="S_layer_rel_Mac"/>
    <property type="match status" value="2"/>
</dbReference>
<keyword evidence="1" id="KW-1133">Transmembrane helix</keyword>
<dbReference type="Gene3D" id="2.60.98.40">
    <property type="match status" value="2"/>
</dbReference>
<sequence precursor="true">MKNIRLIRLVAAMAITVLLCATSIAASDVYETGNRVWDAQENLSLTYTWTPQSYSGFYYDLDTGEGSENLTIRLDSDTDRSIGSGDMEYVTRPIDTSFENRDWGSYQVIGFMAERYFAGYTADSEFADRQISMMADGQLSRVLTDSDDRRSYFPGSSITLEDGYVLTISEIDLAGNNVLVSLRKDGVEVDQAIVSAGSDYVYETDVGTTDDVPVIAVHIQQVFRGTQTDAVFIEGIFQISEDYVTIETGDRFGRMEISSVTENEIMMENHATVSLSRGSTINIMGNLNIEVADDAVLRFAPFVDMSQPGTYELRGTVTEQASTWTPLNFEGFYYNIDEGIGTETLEVEQLSDRRIADEGLVYTSVPEEVSFERSAWGKFEVIGFMAEKYFAGYPENALTDSRVSLLDAGQMSKVLIDDDSRRSVFTGSTLALEDGYTLNIVEIDLAGNNALISLRKDGSQIEQAIVPAGSSYVYETDVGAVSDVPVIAVRFDQIFRGTELNAVFIGGVFQISEDYVSVDVGDRFGRMRVSSITPDEIVLRNDGAMTLTRGGTVSIMGDMKFRVADSPDVRYYPFVEVVTLPGDTLEIDMPDVLAAGSTTDIVVTSRGAAVEDVNVRFAGELIGTTDEEGLIRYVPQETGTFEVRAEKSGFVSASRTVEVVSADDMQYVVSIDVSPDVVYEGDTITISVTTAIDAEPLADVEVFYDGVHIGDTDEQGQISYTVQDPGVHKITVEPEGYLPAEYSFEVLDSDLMFEISNLALSPVEVQPDEPVTITVDVENIGTTSHERDIELLVNGEVADTRTVSLDPGETRTLEFTHSETEPGDYTVQIGDEIMTFTVEEPEPVPFVGILASMAAVIGAVILLRWKQKR</sequence>
<dbReference type="Pfam" id="PF07705">
    <property type="entry name" value="CARDB"/>
    <property type="match status" value="1"/>
</dbReference>
<evidence type="ECO:0000259" key="3">
    <source>
        <dbReference type="Pfam" id="PF07752"/>
    </source>
</evidence>
<feature type="domain" description="S-layer family duplication" evidence="3">
    <location>
        <begin position="39"/>
        <end position="293"/>
    </location>
</feature>
<feature type="domain" description="S-layer family duplication" evidence="3">
    <location>
        <begin position="319"/>
        <end position="565"/>
    </location>
</feature>
<dbReference type="InterPro" id="IPR011635">
    <property type="entry name" value="CARDB"/>
</dbReference>
<keyword evidence="1" id="KW-0472">Membrane</keyword>
<evidence type="ECO:0000256" key="1">
    <source>
        <dbReference type="SAM" id="Phobius"/>
    </source>
</evidence>
<organism evidence="4 5">
    <name type="scientific">Methanosalsum zhilinae (strain DSM 4017 / NBRC 107636 / OCM 62 / WeN5)</name>
    <name type="common">Methanohalophilus zhilinae</name>
    <dbReference type="NCBI Taxonomy" id="679901"/>
    <lineage>
        <taxon>Archaea</taxon>
        <taxon>Methanobacteriati</taxon>
        <taxon>Methanobacteriota</taxon>
        <taxon>Stenosarchaea group</taxon>
        <taxon>Methanomicrobia</taxon>
        <taxon>Methanosarcinales</taxon>
        <taxon>Methanosarcinaceae</taxon>
        <taxon>Methanosalsum</taxon>
    </lineage>
</organism>
<dbReference type="KEGG" id="mzh:Mzhil_1759"/>